<dbReference type="RefSeq" id="WP_274266051.1">
    <property type="nucleotide sequence ID" value="NZ_CP117880.1"/>
</dbReference>
<keyword evidence="1" id="KW-0732">Signal</keyword>
<feature type="chain" id="PRO_5045779991" evidence="1">
    <location>
        <begin position="20"/>
        <end position="232"/>
    </location>
</feature>
<gene>
    <name evidence="3" type="ORF">PQ465_13505</name>
</gene>
<proteinExistence type="predicted"/>
<evidence type="ECO:0000313" key="3">
    <source>
        <dbReference type="EMBL" id="WDF67321.1"/>
    </source>
</evidence>
<dbReference type="PROSITE" id="PS51257">
    <property type="entry name" value="PROKAR_LIPOPROTEIN"/>
    <property type="match status" value="1"/>
</dbReference>
<reference evidence="3 4" key="1">
    <citation type="submission" date="2023-02" db="EMBL/GenBank/DDBJ databases">
        <title>Genome sequence of Sphingobacterium sp. KACC 22765.</title>
        <authorList>
            <person name="Kim S."/>
            <person name="Heo J."/>
            <person name="Kwon S.-W."/>
        </authorList>
    </citation>
    <scope>NUCLEOTIDE SEQUENCE [LARGE SCALE GENOMIC DNA]</scope>
    <source>
        <strain evidence="3 4">KACC 22765</strain>
    </source>
</reference>
<dbReference type="Proteomes" id="UP001221558">
    <property type="component" value="Chromosome"/>
</dbReference>
<dbReference type="InterPro" id="IPR011871">
    <property type="entry name" value="Fib_succ_major"/>
</dbReference>
<dbReference type="EMBL" id="CP117880">
    <property type="protein sequence ID" value="WDF67321.1"/>
    <property type="molecule type" value="Genomic_DNA"/>
</dbReference>
<sequence>MKYYAIVICTILNFLISGCADKTEPIAPVISPAAEGTFVDTRDQNEYKWVRYAGLDWMAENSRFNTRSQTTSRAYQPYGWDGFSNSTENVARYGYLYTLAGARLAAPAGWRVPTDADWKSLEQALGMTAAEADARGWRGSMAADLMKHTHTTSGLAMLMSGYYTPYTAFGGVGYRLMGSDAFFWTDTSDPEKAADYAFYRKLFYDSPQVYRESMETGRAMLSVRFVRDATAQ</sequence>
<evidence type="ECO:0000313" key="4">
    <source>
        <dbReference type="Proteomes" id="UP001221558"/>
    </source>
</evidence>
<dbReference type="Pfam" id="PF09603">
    <property type="entry name" value="Fib_succ_major"/>
    <property type="match status" value="1"/>
</dbReference>
<name>A0ABY7WCD5_9SPHI</name>
<evidence type="ECO:0000259" key="2">
    <source>
        <dbReference type="Pfam" id="PF09603"/>
    </source>
</evidence>
<organism evidence="3 4">
    <name type="scientific">Sphingobacterium oryzagri</name>
    <dbReference type="NCBI Taxonomy" id="3025669"/>
    <lineage>
        <taxon>Bacteria</taxon>
        <taxon>Pseudomonadati</taxon>
        <taxon>Bacteroidota</taxon>
        <taxon>Sphingobacteriia</taxon>
        <taxon>Sphingobacteriales</taxon>
        <taxon>Sphingobacteriaceae</taxon>
        <taxon>Sphingobacterium</taxon>
    </lineage>
</organism>
<feature type="domain" description="Fibrobacter succinogenes major paralogous" evidence="2">
    <location>
        <begin position="50"/>
        <end position="227"/>
    </location>
</feature>
<feature type="signal peptide" evidence="1">
    <location>
        <begin position="1"/>
        <end position="19"/>
    </location>
</feature>
<accession>A0ABY7WCD5</accession>
<evidence type="ECO:0000256" key="1">
    <source>
        <dbReference type="SAM" id="SignalP"/>
    </source>
</evidence>
<dbReference type="NCBIfam" id="TIGR02145">
    <property type="entry name" value="Fib_succ_major"/>
    <property type="match status" value="1"/>
</dbReference>
<keyword evidence="4" id="KW-1185">Reference proteome</keyword>
<protein>
    <submittedName>
        <fullName evidence="3">FISUMP domain-containing protein</fullName>
    </submittedName>
</protein>